<name>A0A1H1V8B2_9MICO</name>
<sequence>MRSEGFGPNSRLSAMGNLGAYQDITKLIKTLGGPAKAGTLLIGGTLAAGGLITVGAQKAAKAIMKAIENSRHQRPPCPTLGRSFTVHTAGTDEQGLEFREEDTYTVLECDGDAILVEITSNSDNPHFVSGVFLSSISDYPAPPEIPEPDLE</sequence>
<dbReference type="EMBL" id="LT629742">
    <property type="protein sequence ID" value="SDS81027.1"/>
    <property type="molecule type" value="Genomic_DNA"/>
</dbReference>
<dbReference type="Proteomes" id="UP000181956">
    <property type="component" value="Chromosome I"/>
</dbReference>
<dbReference type="AlphaFoldDB" id="A0A1H1V8B2"/>
<organism evidence="1 2">
    <name type="scientific">Microterricola viridarii</name>
    <dbReference type="NCBI Taxonomy" id="412690"/>
    <lineage>
        <taxon>Bacteria</taxon>
        <taxon>Bacillati</taxon>
        <taxon>Actinomycetota</taxon>
        <taxon>Actinomycetes</taxon>
        <taxon>Micrococcales</taxon>
        <taxon>Microbacteriaceae</taxon>
        <taxon>Microterricola</taxon>
    </lineage>
</organism>
<evidence type="ECO:0000313" key="2">
    <source>
        <dbReference type="Proteomes" id="UP000181956"/>
    </source>
</evidence>
<evidence type="ECO:0000313" key="1">
    <source>
        <dbReference type="EMBL" id="SDS81027.1"/>
    </source>
</evidence>
<gene>
    <name evidence="1" type="ORF">SAMN04489834_2200</name>
</gene>
<accession>A0A1H1V8B2</accession>
<protein>
    <submittedName>
        <fullName evidence="1">Uncharacterized protein</fullName>
    </submittedName>
</protein>
<proteinExistence type="predicted"/>
<keyword evidence="2" id="KW-1185">Reference proteome</keyword>
<reference evidence="2" key="1">
    <citation type="submission" date="2016-10" db="EMBL/GenBank/DDBJ databases">
        <authorList>
            <person name="Varghese N."/>
            <person name="Submissions S."/>
        </authorList>
    </citation>
    <scope>NUCLEOTIDE SEQUENCE [LARGE SCALE GENOMIC DNA]</scope>
    <source>
        <strain evidence="2">DSM 21772</strain>
    </source>
</reference>